<sequence>MPPSTLNFSVEGREPTLFQFKGDLRAGAIGPVRLNGRWDGERLRGQAWWPKQSLIVFQPLLPPDWKMDAARRLTVCAGGFFRCAGAGI</sequence>
<evidence type="ECO:0000313" key="1">
    <source>
        <dbReference type="EMBL" id="VEB59155.1"/>
    </source>
</evidence>
<name>A0A3S4ITR4_SALET</name>
<accession>A0A3S4ITR4</accession>
<gene>
    <name evidence="1" type="ORF">NCTC6754_05778</name>
</gene>
<dbReference type="InterPro" id="IPR021730">
    <property type="entry name" value="YdbH"/>
</dbReference>
<dbReference type="EMBL" id="LR134190">
    <property type="protein sequence ID" value="VEB59155.1"/>
    <property type="molecule type" value="Genomic_DNA"/>
</dbReference>
<organism evidence="1 2">
    <name type="scientific">Salmonella enterica I</name>
    <dbReference type="NCBI Taxonomy" id="59201"/>
    <lineage>
        <taxon>Bacteria</taxon>
        <taxon>Pseudomonadati</taxon>
        <taxon>Pseudomonadota</taxon>
        <taxon>Gammaproteobacteria</taxon>
        <taxon>Enterobacterales</taxon>
        <taxon>Enterobacteriaceae</taxon>
        <taxon>Salmonella</taxon>
    </lineage>
</organism>
<reference evidence="1 2" key="1">
    <citation type="submission" date="2018-12" db="EMBL/GenBank/DDBJ databases">
        <authorList>
            <consortium name="Pathogen Informatics"/>
        </authorList>
    </citation>
    <scope>NUCLEOTIDE SEQUENCE [LARGE SCALE GENOMIC DNA]</scope>
    <source>
        <strain evidence="1 2">NCTC6754</strain>
    </source>
</reference>
<dbReference type="Pfam" id="PF11739">
    <property type="entry name" value="YdbH-like"/>
    <property type="match status" value="1"/>
</dbReference>
<evidence type="ECO:0000313" key="2">
    <source>
        <dbReference type="Proteomes" id="UP000269208"/>
    </source>
</evidence>
<proteinExistence type="predicted"/>
<dbReference type="Proteomes" id="UP000269208">
    <property type="component" value="Chromosome"/>
</dbReference>
<protein>
    <submittedName>
        <fullName evidence="1">Uncharacterized protein</fullName>
    </submittedName>
</protein>
<dbReference type="AlphaFoldDB" id="A0A3S4ITR4"/>